<comment type="caution">
    <text evidence="1">The sequence shown here is derived from an EMBL/GenBank/DDBJ whole genome shotgun (WGS) entry which is preliminary data.</text>
</comment>
<keyword evidence="2" id="KW-1185">Reference proteome</keyword>
<dbReference type="Gramene" id="PRQ38382">
    <property type="protein sequence ID" value="PRQ38382"/>
    <property type="gene ID" value="RchiOBHm_Chr4g0413291"/>
</dbReference>
<accession>A0A2P6QW09</accession>
<reference evidence="1 2" key="1">
    <citation type="journal article" date="2018" name="Nat. Genet.">
        <title>The Rosa genome provides new insights in the design of modern roses.</title>
        <authorList>
            <person name="Bendahmane M."/>
        </authorList>
    </citation>
    <scope>NUCLEOTIDE SEQUENCE [LARGE SCALE GENOMIC DNA]</scope>
    <source>
        <strain evidence="2">cv. Old Blush</strain>
    </source>
</reference>
<evidence type="ECO:0000313" key="2">
    <source>
        <dbReference type="Proteomes" id="UP000238479"/>
    </source>
</evidence>
<protein>
    <submittedName>
        <fullName evidence="1">Uncharacterized protein</fullName>
    </submittedName>
</protein>
<proteinExistence type="predicted"/>
<gene>
    <name evidence="1" type="ORF">RchiOBHm_Chr4g0413291</name>
</gene>
<dbReference type="AlphaFoldDB" id="A0A2P6QW09"/>
<evidence type="ECO:0000313" key="1">
    <source>
        <dbReference type="EMBL" id="PRQ38382.1"/>
    </source>
</evidence>
<sequence>MTILPSTQLKNYNHCHSTSISLSSHIDSLSLSKISRLGLAIGVVWSFNRLAVPGKVRPGHIGAGSLAGECVRRRMLSYQR</sequence>
<organism evidence="1 2">
    <name type="scientific">Rosa chinensis</name>
    <name type="common">China rose</name>
    <dbReference type="NCBI Taxonomy" id="74649"/>
    <lineage>
        <taxon>Eukaryota</taxon>
        <taxon>Viridiplantae</taxon>
        <taxon>Streptophyta</taxon>
        <taxon>Embryophyta</taxon>
        <taxon>Tracheophyta</taxon>
        <taxon>Spermatophyta</taxon>
        <taxon>Magnoliopsida</taxon>
        <taxon>eudicotyledons</taxon>
        <taxon>Gunneridae</taxon>
        <taxon>Pentapetalae</taxon>
        <taxon>rosids</taxon>
        <taxon>fabids</taxon>
        <taxon>Rosales</taxon>
        <taxon>Rosaceae</taxon>
        <taxon>Rosoideae</taxon>
        <taxon>Rosoideae incertae sedis</taxon>
        <taxon>Rosa</taxon>
    </lineage>
</organism>
<name>A0A2P6QW09_ROSCH</name>
<dbReference type="Proteomes" id="UP000238479">
    <property type="component" value="Chromosome 4"/>
</dbReference>
<dbReference type="EMBL" id="PDCK01000042">
    <property type="protein sequence ID" value="PRQ38382.1"/>
    <property type="molecule type" value="Genomic_DNA"/>
</dbReference>